<dbReference type="InterPro" id="IPR027417">
    <property type="entry name" value="P-loop_NTPase"/>
</dbReference>
<feature type="compositionally biased region" description="Pro residues" evidence="1">
    <location>
        <begin position="101"/>
        <end position="110"/>
    </location>
</feature>
<dbReference type="Proteomes" id="UP000261660">
    <property type="component" value="Unplaced"/>
</dbReference>
<dbReference type="InParanoid" id="A0A3Q3F682"/>
<dbReference type="AlphaFoldDB" id="A0A3Q3F682"/>
<keyword evidence="4" id="KW-1185">Reference proteome</keyword>
<proteinExistence type="predicted"/>
<dbReference type="GO" id="GO:0006955">
    <property type="term" value="P:immune response"/>
    <property type="evidence" value="ECO:0007669"/>
    <property type="project" value="TreeGrafter"/>
</dbReference>
<feature type="transmembrane region" description="Helical" evidence="2">
    <location>
        <begin position="390"/>
        <end position="408"/>
    </location>
</feature>
<reference evidence="3" key="2">
    <citation type="submission" date="2025-09" db="UniProtKB">
        <authorList>
            <consortium name="Ensembl"/>
        </authorList>
    </citation>
    <scope>IDENTIFICATION</scope>
</reference>
<evidence type="ECO:0000313" key="4">
    <source>
        <dbReference type="Proteomes" id="UP000261660"/>
    </source>
</evidence>
<dbReference type="PANTHER" id="PTHR14241">
    <property type="entry name" value="INTERFERON-INDUCED PROTEIN 44"/>
    <property type="match status" value="1"/>
</dbReference>
<sequence>SVCKDTFFLFIISCANSDEPAHLKKTVTKDLNGHSSEIRGLTRNRQKNKSESKKPYPIKKQDQPAHLQSHSRTSRASQEKIWDNHLPNQSHVNPHPHPHPPRPSTPPPSPLFSEPWRTLPTSTQDNLNFLKSYQPRKKGVKHLRILLHGPVGAGKSSFINSVDSVLRGIVTSRAETDANTGSSFTLKYQTYKIQKDDQSFYSIVFNDIMGLEANLNNGVQVEDIKLALRGHVREGYKFKPNGSLTKNDPGYKSYPSLDDKVHVLVCVVPVDSISLLDDKVVQKLREVRLAASDLGIPQLAILTKVDRACPEVESNIHNLHKSKYLKGQVEQFSAMLGIPIKSIFLVKNYESEINTYDDINGPILTALRQMVTFGEDYLVTCVHSVDNSKLILLIFLSFLVLLFSYLILL</sequence>
<protein>
    <submittedName>
        <fullName evidence="3">Interferon-induced protein 44-like</fullName>
    </submittedName>
</protein>
<keyword evidence="2" id="KW-1133">Transmembrane helix</keyword>
<feature type="compositionally biased region" description="Polar residues" evidence="1">
    <location>
        <begin position="66"/>
        <end position="76"/>
    </location>
</feature>
<feature type="region of interest" description="Disordered" evidence="1">
    <location>
        <begin position="34"/>
        <end position="118"/>
    </location>
</feature>
<keyword evidence="2" id="KW-0472">Membrane</keyword>
<dbReference type="GeneTree" id="ENSGT00940000160560"/>
<accession>A0A3Q3F682</accession>
<dbReference type="Ensembl" id="ENSLBET00000016274.1">
    <property type="protein sequence ID" value="ENSLBEP00000015351.1"/>
    <property type="gene ID" value="ENSLBEG00000011953.1"/>
</dbReference>
<evidence type="ECO:0000256" key="2">
    <source>
        <dbReference type="SAM" id="Phobius"/>
    </source>
</evidence>
<dbReference type="FunCoup" id="A0A3Q3F682">
    <property type="interactions" value="1"/>
</dbReference>
<dbReference type="STRING" id="56723.ENSLBEP00000015351"/>
<dbReference type="PANTHER" id="PTHR14241:SF1">
    <property type="entry name" value="INTERFERON-INDUCED PROTEIN 44-RELATED"/>
    <property type="match status" value="1"/>
</dbReference>
<reference evidence="3" key="1">
    <citation type="submission" date="2025-08" db="UniProtKB">
        <authorList>
            <consortium name="Ensembl"/>
        </authorList>
    </citation>
    <scope>IDENTIFICATION</scope>
</reference>
<feature type="compositionally biased region" description="Basic and acidic residues" evidence="1">
    <location>
        <begin position="48"/>
        <end position="63"/>
    </location>
</feature>
<name>A0A3Q3F682_9LABR</name>
<dbReference type="SUPFAM" id="SSF52540">
    <property type="entry name" value="P-loop containing nucleoside triphosphate hydrolases"/>
    <property type="match status" value="1"/>
</dbReference>
<evidence type="ECO:0000313" key="3">
    <source>
        <dbReference type="Ensembl" id="ENSLBEP00000015351.1"/>
    </source>
</evidence>
<evidence type="ECO:0000256" key="1">
    <source>
        <dbReference type="SAM" id="MobiDB-lite"/>
    </source>
</evidence>
<dbReference type="Gene3D" id="3.40.50.300">
    <property type="entry name" value="P-loop containing nucleotide triphosphate hydrolases"/>
    <property type="match status" value="1"/>
</dbReference>
<keyword evidence="2" id="KW-0812">Transmembrane</keyword>
<organism evidence="3 4">
    <name type="scientific">Labrus bergylta</name>
    <name type="common">ballan wrasse</name>
    <dbReference type="NCBI Taxonomy" id="56723"/>
    <lineage>
        <taxon>Eukaryota</taxon>
        <taxon>Metazoa</taxon>
        <taxon>Chordata</taxon>
        <taxon>Craniata</taxon>
        <taxon>Vertebrata</taxon>
        <taxon>Euteleostomi</taxon>
        <taxon>Actinopterygii</taxon>
        <taxon>Neopterygii</taxon>
        <taxon>Teleostei</taxon>
        <taxon>Neoteleostei</taxon>
        <taxon>Acanthomorphata</taxon>
        <taxon>Eupercaria</taxon>
        <taxon>Labriformes</taxon>
        <taxon>Labridae</taxon>
        <taxon>Labrus</taxon>
    </lineage>
</organism>